<organism evidence="1 2">
    <name type="scientific">Allonocardiopsis opalescens</name>
    <dbReference type="NCBI Taxonomy" id="1144618"/>
    <lineage>
        <taxon>Bacteria</taxon>
        <taxon>Bacillati</taxon>
        <taxon>Actinomycetota</taxon>
        <taxon>Actinomycetes</taxon>
        <taxon>Streptosporangiales</taxon>
        <taxon>Allonocardiopsis</taxon>
    </lineage>
</organism>
<gene>
    <name evidence="1" type="ORF">CLV72_106389</name>
</gene>
<protein>
    <submittedName>
        <fullName evidence="1">Uncharacterized protein DUF1877</fullName>
    </submittedName>
</protein>
<dbReference type="Gene3D" id="3.40.1760.10">
    <property type="entry name" value="YfbM-like super family"/>
    <property type="match status" value="1"/>
</dbReference>
<dbReference type="Pfam" id="PF08974">
    <property type="entry name" value="DUF1877"/>
    <property type="match status" value="1"/>
</dbReference>
<dbReference type="RefSeq" id="WP_106249361.1">
    <property type="nucleotide sequence ID" value="NZ_PVZC01000006.1"/>
</dbReference>
<comment type="caution">
    <text evidence="1">The sequence shown here is derived from an EMBL/GenBank/DDBJ whole genome shotgun (WGS) entry which is preliminary data.</text>
</comment>
<keyword evidence="2" id="KW-1185">Reference proteome</keyword>
<name>A0A2T0Q0M9_9ACTN</name>
<sequence>MGMIGKYARVTPTQLDRALGEPVWALEHAYRLAEGEGAVGAGGEPWYLDIDKSWWALGVLLDRAAGETPANPFLGGEVLGDLDWGQGPARFLSPASTAEAAATLAGLPFARLAEHFDADDLNAEGIYPRSWHEGDQDGYLRPNYQAVTTLFAGAAGAGDAVLLWVD</sequence>
<dbReference type="InterPro" id="IPR015068">
    <property type="entry name" value="DUF1877"/>
</dbReference>
<dbReference type="InterPro" id="IPR035944">
    <property type="entry name" value="YfbM-like_sf"/>
</dbReference>
<dbReference type="SUPFAM" id="SSF111069">
    <property type="entry name" value="Hypothetical protein yfbM"/>
    <property type="match status" value="1"/>
</dbReference>
<proteinExistence type="predicted"/>
<evidence type="ECO:0000313" key="1">
    <source>
        <dbReference type="EMBL" id="PRX97352.1"/>
    </source>
</evidence>
<reference evidence="1 2" key="1">
    <citation type="submission" date="2018-03" db="EMBL/GenBank/DDBJ databases">
        <title>Genomic Encyclopedia of Archaeal and Bacterial Type Strains, Phase II (KMG-II): from individual species to whole genera.</title>
        <authorList>
            <person name="Goeker M."/>
        </authorList>
    </citation>
    <scope>NUCLEOTIDE SEQUENCE [LARGE SCALE GENOMIC DNA]</scope>
    <source>
        <strain evidence="1 2">DSM 45601</strain>
    </source>
</reference>
<dbReference type="EMBL" id="PVZC01000006">
    <property type="protein sequence ID" value="PRX97352.1"/>
    <property type="molecule type" value="Genomic_DNA"/>
</dbReference>
<dbReference type="Proteomes" id="UP000237846">
    <property type="component" value="Unassembled WGS sequence"/>
</dbReference>
<dbReference type="AlphaFoldDB" id="A0A2T0Q0M9"/>
<evidence type="ECO:0000313" key="2">
    <source>
        <dbReference type="Proteomes" id="UP000237846"/>
    </source>
</evidence>
<accession>A0A2T0Q0M9</accession>
<dbReference type="OrthoDB" id="5354816at2"/>